<dbReference type="GO" id="GO:0043461">
    <property type="term" value="P:proton-transporting ATP synthase complex assembly"/>
    <property type="evidence" value="ECO:0007669"/>
    <property type="project" value="InterPro"/>
</dbReference>
<reference evidence="4 5" key="1">
    <citation type="submission" date="2019-12" db="EMBL/GenBank/DDBJ databases">
        <title>Genomic-based taxomic classification of the family Erythrobacteraceae.</title>
        <authorList>
            <person name="Xu L."/>
        </authorList>
    </citation>
    <scope>NUCLEOTIDE SEQUENCE [LARGE SCALE GENOMIC DNA]</scope>
    <source>
        <strain evidence="4 5">RC4-10-4</strain>
    </source>
</reference>
<name>A0A844ZZP4_9SPHN</name>
<dbReference type="PANTHER" id="PTHR21013:SF10">
    <property type="entry name" value="ATP SYNTHASE MITOCHONDRIAL F1 COMPLEX ASSEMBLY FACTOR 2"/>
    <property type="match status" value="1"/>
</dbReference>
<dbReference type="Pfam" id="PF07542">
    <property type="entry name" value="ATP12"/>
    <property type="match status" value="1"/>
</dbReference>
<evidence type="ECO:0000313" key="5">
    <source>
        <dbReference type="Proteomes" id="UP000460626"/>
    </source>
</evidence>
<protein>
    <submittedName>
        <fullName evidence="4">Molecular chaperone</fullName>
    </submittedName>
</protein>
<sequence>MKRFYADVAVEEGAGGWRVTLDGRPIRTQKGAAQVVPSRALADLLAGEWRAQGDTIDPRGFIFRDMADLAIDVIRPDRAATVAKLLSYADTDTLCYRAEPDEPLWHRQQALWEPLLAACEARHSVTFERTSGIVHKPHDPATMAALGARLEGEDDFTLAALLTLASLAGSLVVALAALEPGADAPALYAAANAEEDWQAELWGWEQEAEKVRVLRLEAFEKAAQFAAAITRLEAGA</sequence>
<dbReference type="PANTHER" id="PTHR21013">
    <property type="entry name" value="ATP SYNTHASE MITOCHONDRIAL F1 COMPLEX ASSEMBLY FACTOR 2/ATP12 PROTEIN, MITOCHONDRIAL PRECURSOR"/>
    <property type="match status" value="1"/>
</dbReference>
<accession>A0A844ZZP4</accession>
<dbReference type="EMBL" id="WTYH01000001">
    <property type="protein sequence ID" value="MXO92396.1"/>
    <property type="molecule type" value="Genomic_DNA"/>
</dbReference>
<evidence type="ECO:0000256" key="1">
    <source>
        <dbReference type="ARBA" id="ARBA00008231"/>
    </source>
</evidence>
<dbReference type="SUPFAM" id="SSF160909">
    <property type="entry name" value="ATP12-like"/>
    <property type="match status" value="1"/>
</dbReference>
<dbReference type="Gene3D" id="1.10.3580.10">
    <property type="entry name" value="ATP12 ATPase"/>
    <property type="match status" value="1"/>
</dbReference>
<evidence type="ECO:0000256" key="3">
    <source>
        <dbReference type="ARBA" id="ARBA00023186"/>
    </source>
</evidence>
<dbReference type="InterPro" id="IPR042272">
    <property type="entry name" value="ATP12_ATP_synth-F1-assembly_N"/>
</dbReference>
<dbReference type="RefSeq" id="WP_131451780.1">
    <property type="nucleotide sequence ID" value="NZ_BMJK01000001.1"/>
</dbReference>
<dbReference type="OrthoDB" id="9797825at2"/>
<dbReference type="InterPro" id="IPR011419">
    <property type="entry name" value="ATP12_ATP_synth-F1-assembly"/>
</dbReference>
<dbReference type="Gene3D" id="3.30.2180.10">
    <property type="entry name" value="ATP12-like"/>
    <property type="match status" value="1"/>
</dbReference>
<keyword evidence="3" id="KW-0143">Chaperone</keyword>
<proteinExistence type="inferred from homology"/>
<dbReference type="Proteomes" id="UP000460626">
    <property type="component" value="Unassembled WGS sequence"/>
</dbReference>
<dbReference type="AlphaFoldDB" id="A0A844ZZP4"/>
<comment type="caution">
    <text evidence="4">The sequence shown here is derived from an EMBL/GenBank/DDBJ whole genome shotgun (WGS) entry which is preliminary data.</text>
</comment>
<gene>
    <name evidence="4" type="ORF">GRI62_02100</name>
</gene>
<dbReference type="InterPro" id="IPR023335">
    <property type="entry name" value="ATP12_ortho_dom_sf"/>
</dbReference>
<evidence type="ECO:0000256" key="2">
    <source>
        <dbReference type="ARBA" id="ARBA00022946"/>
    </source>
</evidence>
<organism evidence="4 5">
    <name type="scientific">Aurantiacibacter arachoides</name>
    <dbReference type="NCBI Taxonomy" id="1850444"/>
    <lineage>
        <taxon>Bacteria</taxon>
        <taxon>Pseudomonadati</taxon>
        <taxon>Pseudomonadota</taxon>
        <taxon>Alphaproteobacteria</taxon>
        <taxon>Sphingomonadales</taxon>
        <taxon>Erythrobacteraceae</taxon>
        <taxon>Aurantiacibacter</taxon>
    </lineage>
</organism>
<keyword evidence="5" id="KW-1185">Reference proteome</keyword>
<evidence type="ECO:0000313" key="4">
    <source>
        <dbReference type="EMBL" id="MXO92396.1"/>
    </source>
</evidence>
<keyword evidence="2" id="KW-0809">Transit peptide</keyword>
<comment type="similarity">
    <text evidence="1">Belongs to the ATP12 family.</text>
</comment>